<evidence type="ECO:0000256" key="1">
    <source>
        <dbReference type="SAM" id="MobiDB-lite"/>
    </source>
</evidence>
<dbReference type="InterPro" id="IPR000253">
    <property type="entry name" value="FHA_dom"/>
</dbReference>
<keyword evidence="2" id="KW-0812">Transmembrane</keyword>
<feature type="compositionally biased region" description="Basic and acidic residues" evidence="1">
    <location>
        <begin position="270"/>
        <end position="294"/>
    </location>
</feature>
<dbReference type="Pfam" id="PF19909">
    <property type="entry name" value="DUF6382"/>
    <property type="match status" value="1"/>
</dbReference>
<evidence type="ECO:0000259" key="3">
    <source>
        <dbReference type="PROSITE" id="PS50006"/>
    </source>
</evidence>
<keyword evidence="2" id="KW-1133">Transmembrane helix</keyword>
<dbReference type="InterPro" id="IPR050923">
    <property type="entry name" value="Cell_Proc_Reg/RNA_Proc"/>
</dbReference>
<feature type="compositionally biased region" description="Basic residues" evidence="1">
    <location>
        <begin position="249"/>
        <end position="261"/>
    </location>
</feature>
<accession>A0A9X2CTL7</accession>
<dbReference type="RefSeq" id="WP_250096911.1">
    <property type="nucleotide sequence ID" value="NZ_JAKRYL010000012.1"/>
</dbReference>
<feature type="compositionally biased region" description="Low complexity" evidence="1">
    <location>
        <begin position="203"/>
        <end position="229"/>
    </location>
</feature>
<protein>
    <submittedName>
        <fullName evidence="4">FHA domain-containing protein</fullName>
    </submittedName>
</protein>
<comment type="caution">
    <text evidence="4">The sequence shown here is derived from an EMBL/GenBank/DDBJ whole genome shotgun (WGS) entry which is preliminary data.</text>
</comment>
<keyword evidence="2" id="KW-0472">Membrane</keyword>
<evidence type="ECO:0000256" key="2">
    <source>
        <dbReference type="SAM" id="Phobius"/>
    </source>
</evidence>
<dbReference type="SUPFAM" id="SSF49879">
    <property type="entry name" value="SMAD/FHA domain"/>
    <property type="match status" value="1"/>
</dbReference>
<sequence length="557" mass="62016">MSTTIYDLNCNIDQQNGHFMILSRDGQFGLHSNDLASIQVNMLKSNSIEKLLPLQVEEIDFNVKLYYNLSSKRILSQVLREKKLTISEYYNFLYQVVSAIEDSKEYMLNEQNYIIHEDFIFIGNDFGDVYLTYLPLNQVSNKPQLKDELRDLLIKLVGQIQELQGDGVQQLMNYINHPEFKLAELKKKLNTLRKNSGATAQVSAPVSQQKPQAQAAPAQPVQQPVSSAPEKTEVVQPAAANEESSPPAKPRKKHPVKRGSARSKAAAESPKAKEKPKAKAKVSKQEVEETEVKETKPPNKIVIFALSILAIAGTWKMYEVMPSEGMLYICVGLSVLVVAIAYFFMKVRPQKANKVVTTTVKDEKKPAKKAVNPKVRAKKQQNKPQPAATSKSKEVTPNAVDQNGGSHQYNEKSQQQSAAAVDSDAYFKNLGNETTLLSDPDPQSDATVLLVDEEPKAVPMPFFEVQRNGNVETVRIYQTPFVIGRTAEGTQYVEDSIGISRLHLEVLKVGDNYAIKDLGSKNGTKLNQQPIAANTVQHVKDSDIIKIGKVEYTFKLG</sequence>
<feature type="compositionally biased region" description="Polar residues" evidence="1">
    <location>
        <begin position="399"/>
        <end position="412"/>
    </location>
</feature>
<feature type="transmembrane region" description="Helical" evidence="2">
    <location>
        <begin position="325"/>
        <end position="345"/>
    </location>
</feature>
<dbReference type="AlphaFoldDB" id="A0A9X2CTL7"/>
<dbReference type="InterPro" id="IPR008984">
    <property type="entry name" value="SMAD_FHA_dom_sf"/>
</dbReference>
<organism evidence="4 5">
    <name type="scientific">Halalkalibacter alkaliphilus</name>
    <dbReference type="NCBI Taxonomy" id="2917993"/>
    <lineage>
        <taxon>Bacteria</taxon>
        <taxon>Bacillati</taxon>
        <taxon>Bacillota</taxon>
        <taxon>Bacilli</taxon>
        <taxon>Bacillales</taxon>
        <taxon>Bacillaceae</taxon>
        <taxon>Halalkalibacter</taxon>
    </lineage>
</organism>
<dbReference type="Proteomes" id="UP001139150">
    <property type="component" value="Unassembled WGS sequence"/>
</dbReference>
<evidence type="ECO:0000313" key="5">
    <source>
        <dbReference type="Proteomes" id="UP001139150"/>
    </source>
</evidence>
<dbReference type="PROSITE" id="PS50006">
    <property type="entry name" value="FHA_DOMAIN"/>
    <property type="match status" value="1"/>
</dbReference>
<evidence type="ECO:0000313" key="4">
    <source>
        <dbReference type="EMBL" id="MCL7748018.1"/>
    </source>
</evidence>
<proteinExistence type="predicted"/>
<feature type="compositionally biased region" description="Low complexity" evidence="1">
    <location>
        <begin position="237"/>
        <end position="246"/>
    </location>
</feature>
<reference evidence="4" key="1">
    <citation type="submission" date="2022-02" db="EMBL/GenBank/DDBJ databases">
        <title>Halalkalibacter sp. nov. isolated from Lonar Lake, India.</title>
        <authorList>
            <person name="Joshi A."/>
            <person name="Thite S."/>
            <person name="Lodha T."/>
        </authorList>
    </citation>
    <scope>NUCLEOTIDE SEQUENCE</scope>
    <source>
        <strain evidence="4">MEB205</strain>
    </source>
</reference>
<feature type="transmembrane region" description="Helical" evidence="2">
    <location>
        <begin position="301"/>
        <end position="318"/>
    </location>
</feature>
<dbReference type="InterPro" id="IPR045962">
    <property type="entry name" value="DUF6382"/>
</dbReference>
<dbReference type="Pfam" id="PF00498">
    <property type="entry name" value="FHA"/>
    <property type="match status" value="1"/>
</dbReference>
<gene>
    <name evidence="4" type="ORF">MF646_12880</name>
</gene>
<dbReference type="SMART" id="SM00240">
    <property type="entry name" value="FHA"/>
    <property type="match status" value="1"/>
</dbReference>
<dbReference type="CDD" id="cd00060">
    <property type="entry name" value="FHA"/>
    <property type="match status" value="1"/>
</dbReference>
<keyword evidence="5" id="KW-1185">Reference proteome</keyword>
<feature type="region of interest" description="Disordered" evidence="1">
    <location>
        <begin position="356"/>
        <end position="415"/>
    </location>
</feature>
<dbReference type="Gene3D" id="2.60.200.20">
    <property type="match status" value="1"/>
</dbReference>
<feature type="region of interest" description="Disordered" evidence="1">
    <location>
        <begin position="200"/>
        <end position="294"/>
    </location>
</feature>
<dbReference type="PANTHER" id="PTHR23308">
    <property type="entry name" value="NUCLEAR INHIBITOR OF PROTEIN PHOSPHATASE-1"/>
    <property type="match status" value="1"/>
</dbReference>
<dbReference type="EMBL" id="JAKRYL010000012">
    <property type="protein sequence ID" value="MCL7748018.1"/>
    <property type="molecule type" value="Genomic_DNA"/>
</dbReference>
<feature type="domain" description="FHA" evidence="3">
    <location>
        <begin position="481"/>
        <end position="531"/>
    </location>
</feature>
<name>A0A9X2CTL7_9BACI</name>